<evidence type="ECO:0000313" key="3">
    <source>
        <dbReference type="Proteomes" id="UP000487268"/>
    </source>
</evidence>
<dbReference type="RefSeq" id="WP_328595355.1">
    <property type="nucleotide sequence ID" value="NZ_WEGH01000008.1"/>
</dbReference>
<reference evidence="2 3" key="1">
    <citation type="submission" date="2019-10" db="EMBL/GenBank/DDBJ databases">
        <title>Actinomadura rubteroloni sp. nov. and Actinomadura macrotermitis sp. nov., isolated from the gut of fungus growing-termite Macrotermes natalensis.</title>
        <authorList>
            <person name="Benndorf R."/>
            <person name="Martin K."/>
            <person name="Kuefner M."/>
            <person name="De Beer W."/>
            <person name="Kaster A.-K."/>
            <person name="Vollmers J."/>
            <person name="Poulsen M."/>
            <person name="Beemelmanns C."/>
        </authorList>
    </citation>
    <scope>NUCLEOTIDE SEQUENCE [LARGE SCALE GENOMIC DNA]</scope>
    <source>
        <strain evidence="2 3">RB68</strain>
    </source>
</reference>
<evidence type="ECO:0000313" key="2">
    <source>
        <dbReference type="EMBL" id="MQY09859.1"/>
    </source>
</evidence>
<dbReference type="InterPro" id="IPR039422">
    <property type="entry name" value="MarR/SlyA-like"/>
</dbReference>
<dbReference type="EMBL" id="WEGH01000008">
    <property type="protein sequence ID" value="MQY09859.1"/>
    <property type="molecule type" value="Genomic_DNA"/>
</dbReference>
<evidence type="ECO:0000259" key="1">
    <source>
        <dbReference type="PROSITE" id="PS50995"/>
    </source>
</evidence>
<dbReference type="Proteomes" id="UP000487268">
    <property type="component" value="Unassembled WGS sequence"/>
</dbReference>
<dbReference type="SMART" id="SM00347">
    <property type="entry name" value="HTH_MARR"/>
    <property type="match status" value="1"/>
</dbReference>
<dbReference type="Gene3D" id="1.10.10.10">
    <property type="entry name" value="Winged helix-like DNA-binding domain superfamily/Winged helix DNA-binding domain"/>
    <property type="match status" value="1"/>
</dbReference>
<comment type="caution">
    <text evidence="2">The sequence shown here is derived from an EMBL/GenBank/DDBJ whole genome shotgun (WGS) entry which is preliminary data.</text>
</comment>
<keyword evidence="3" id="KW-1185">Reference proteome</keyword>
<dbReference type="GO" id="GO:0003700">
    <property type="term" value="F:DNA-binding transcription factor activity"/>
    <property type="evidence" value="ECO:0007669"/>
    <property type="project" value="InterPro"/>
</dbReference>
<gene>
    <name evidence="2" type="ORF">ACRB68_79880</name>
</gene>
<accession>A0A7K0C8R3</accession>
<dbReference type="AlphaFoldDB" id="A0A7K0C8R3"/>
<dbReference type="InterPro" id="IPR036388">
    <property type="entry name" value="WH-like_DNA-bd_sf"/>
</dbReference>
<dbReference type="PROSITE" id="PS50995">
    <property type="entry name" value="HTH_MARR_2"/>
    <property type="match status" value="1"/>
</dbReference>
<feature type="domain" description="HTH marR-type" evidence="1">
    <location>
        <begin position="1"/>
        <end position="138"/>
    </location>
</feature>
<dbReference type="GO" id="GO:0006950">
    <property type="term" value="P:response to stress"/>
    <property type="evidence" value="ECO:0007669"/>
    <property type="project" value="TreeGrafter"/>
</dbReference>
<proteinExistence type="predicted"/>
<dbReference type="SUPFAM" id="SSF46785">
    <property type="entry name" value="Winged helix' DNA-binding domain"/>
    <property type="match status" value="1"/>
</dbReference>
<name>A0A7K0C8R3_9ACTN</name>
<dbReference type="InterPro" id="IPR000835">
    <property type="entry name" value="HTH_MarR-typ"/>
</dbReference>
<organism evidence="2 3">
    <name type="scientific">Actinomadura macrotermitis</name>
    <dbReference type="NCBI Taxonomy" id="2585200"/>
    <lineage>
        <taxon>Bacteria</taxon>
        <taxon>Bacillati</taxon>
        <taxon>Actinomycetota</taxon>
        <taxon>Actinomycetes</taxon>
        <taxon>Streptosporangiales</taxon>
        <taxon>Thermomonosporaceae</taxon>
        <taxon>Actinomadura</taxon>
    </lineage>
</organism>
<sequence>MNDVKETLAFRLGTLGTLMQDRFAAKVASYELKPKHVGLMAVLRDGTAAASQQDLAARLGVAPSLIVALADHLERLGAVERVRDPGDRRRQTLALTERGADLLARCVEAARELDDEIAASLSPPQRAALHEALGRLAAGAGLPH</sequence>
<protein>
    <recommendedName>
        <fullName evidence="1">HTH marR-type domain-containing protein</fullName>
    </recommendedName>
</protein>
<dbReference type="PANTHER" id="PTHR33164:SF95">
    <property type="entry name" value="TRANSCRIPTIONAL REGULATOR"/>
    <property type="match status" value="1"/>
</dbReference>
<dbReference type="PANTHER" id="PTHR33164">
    <property type="entry name" value="TRANSCRIPTIONAL REGULATOR, MARR FAMILY"/>
    <property type="match status" value="1"/>
</dbReference>
<dbReference type="Pfam" id="PF12802">
    <property type="entry name" value="MarR_2"/>
    <property type="match status" value="1"/>
</dbReference>
<dbReference type="InterPro" id="IPR036390">
    <property type="entry name" value="WH_DNA-bd_sf"/>
</dbReference>
<dbReference type="PRINTS" id="PR00598">
    <property type="entry name" value="HTHMARR"/>
</dbReference>